<dbReference type="RefSeq" id="WP_184708020.1">
    <property type="nucleotide sequence ID" value="NZ_JACHKZ010000010.1"/>
</dbReference>
<sequence>MVWSKTSRHARGYGAEWDRLRLQILERDGHLCQCPDCRRAGGQPLPAHEVDHIKPKAWFKSGKAQGNPDDPSNLRSVNRDCHKKLTTLQKGYRPAVRVGVDGYPIEE</sequence>
<dbReference type="Pfam" id="PF01844">
    <property type="entry name" value="HNH"/>
    <property type="match status" value="1"/>
</dbReference>
<keyword evidence="3" id="KW-1185">Reference proteome</keyword>
<name>A0ABR6RFR0_9BURK</name>
<dbReference type="CDD" id="cd00085">
    <property type="entry name" value="HNHc"/>
    <property type="match status" value="1"/>
</dbReference>
<evidence type="ECO:0000313" key="2">
    <source>
        <dbReference type="EMBL" id="MBB6577996.1"/>
    </source>
</evidence>
<protein>
    <submittedName>
        <fullName evidence="2">5-methylcytosine-specific restriction protein A</fullName>
        <ecNumber evidence="2">3.1.21.-</ecNumber>
    </submittedName>
</protein>
<dbReference type="SMART" id="SM00507">
    <property type="entry name" value="HNHc"/>
    <property type="match status" value="1"/>
</dbReference>
<keyword evidence="2" id="KW-0378">Hydrolase</keyword>
<comment type="caution">
    <text evidence="2">The sequence shown here is derived from an EMBL/GenBank/DDBJ whole genome shotgun (WGS) entry which is preliminary data.</text>
</comment>
<dbReference type="EC" id="3.1.21.-" evidence="2"/>
<proteinExistence type="predicted"/>
<dbReference type="InterPro" id="IPR003615">
    <property type="entry name" value="HNH_nuc"/>
</dbReference>
<dbReference type="Gene3D" id="1.10.30.50">
    <property type="match status" value="1"/>
</dbReference>
<dbReference type="Proteomes" id="UP000562492">
    <property type="component" value="Unassembled WGS sequence"/>
</dbReference>
<evidence type="ECO:0000313" key="3">
    <source>
        <dbReference type="Proteomes" id="UP000562492"/>
    </source>
</evidence>
<dbReference type="GO" id="GO:0016787">
    <property type="term" value="F:hydrolase activity"/>
    <property type="evidence" value="ECO:0007669"/>
    <property type="project" value="UniProtKB-KW"/>
</dbReference>
<gene>
    <name evidence="2" type="ORF">HNP33_002064</name>
</gene>
<accession>A0ABR6RFR0</accession>
<reference evidence="2 3" key="1">
    <citation type="submission" date="2020-08" db="EMBL/GenBank/DDBJ databases">
        <title>Functional genomics of gut bacteria from endangered species of beetles.</title>
        <authorList>
            <person name="Carlos-Shanley C."/>
        </authorList>
    </citation>
    <scope>NUCLEOTIDE SEQUENCE [LARGE SCALE GENOMIC DNA]</scope>
    <source>
        <strain evidence="2 3">S00124</strain>
    </source>
</reference>
<evidence type="ECO:0000259" key="1">
    <source>
        <dbReference type="SMART" id="SM00507"/>
    </source>
</evidence>
<dbReference type="InterPro" id="IPR002711">
    <property type="entry name" value="HNH"/>
</dbReference>
<dbReference type="EMBL" id="JACHKZ010000010">
    <property type="protein sequence ID" value="MBB6577996.1"/>
    <property type="molecule type" value="Genomic_DNA"/>
</dbReference>
<feature type="domain" description="HNH nuclease" evidence="1">
    <location>
        <begin position="19"/>
        <end position="83"/>
    </location>
</feature>
<organism evidence="2 3">
    <name type="scientific">Comamonas odontotermitis</name>
    <dbReference type="NCBI Taxonomy" id="379895"/>
    <lineage>
        <taxon>Bacteria</taxon>
        <taxon>Pseudomonadati</taxon>
        <taxon>Pseudomonadota</taxon>
        <taxon>Betaproteobacteria</taxon>
        <taxon>Burkholderiales</taxon>
        <taxon>Comamonadaceae</taxon>
        <taxon>Comamonas</taxon>
    </lineage>
</organism>